<dbReference type="SMART" id="SM00267">
    <property type="entry name" value="GGDEF"/>
    <property type="match status" value="1"/>
</dbReference>
<dbReference type="SUPFAM" id="SSF55073">
    <property type="entry name" value="Nucleotide cyclase"/>
    <property type="match status" value="1"/>
</dbReference>
<dbReference type="InterPro" id="IPR000160">
    <property type="entry name" value="GGDEF_dom"/>
</dbReference>
<evidence type="ECO:0000313" key="3">
    <source>
        <dbReference type="EMBL" id="ADN77521.1"/>
    </source>
</evidence>
<dbReference type="PROSITE" id="PS50883">
    <property type="entry name" value="EAL"/>
    <property type="match status" value="1"/>
</dbReference>
<dbReference type="CDD" id="cd01948">
    <property type="entry name" value="EAL"/>
    <property type="match status" value="1"/>
</dbReference>
<dbReference type="HOGENOM" id="CLU_000445_70_32_6"/>
<dbReference type="InterPro" id="IPR001633">
    <property type="entry name" value="EAL_dom"/>
</dbReference>
<dbReference type="Proteomes" id="UP000006683">
    <property type="component" value="Chromosome"/>
</dbReference>
<dbReference type="PANTHER" id="PTHR44757:SF2">
    <property type="entry name" value="BIOFILM ARCHITECTURE MAINTENANCE PROTEIN MBAA"/>
    <property type="match status" value="1"/>
</dbReference>
<dbReference type="PANTHER" id="PTHR44757">
    <property type="entry name" value="DIGUANYLATE CYCLASE DGCP"/>
    <property type="match status" value="1"/>
</dbReference>
<dbReference type="OrthoDB" id="9804951at2"/>
<dbReference type="Gene3D" id="3.30.70.270">
    <property type="match status" value="1"/>
</dbReference>
<dbReference type="PROSITE" id="PS50887">
    <property type="entry name" value="GGDEF"/>
    <property type="match status" value="1"/>
</dbReference>
<evidence type="ECO:0000313" key="4">
    <source>
        <dbReference type="Proteomes" id="UP000006683"/>
    </source>
</evidence>
<dbReference type="KEGG" id="fbl:Fbal_3322"/>
<dbReference type="Pfam" id="PF00990">
    <property type="entry name" value="GGDEF"/>
    <property type="match status" value="1"/>
</dbReference>
<dbReference type="SUPFAM" id="SSF55781">
    <property type="entry name" value="GAF domain-like"/>
    <property type="match status" value="2"/>
</dbReference>
<dbReference type="GeneID" id="67183538"/>
<dbReference type="SUPFAM" id="SSF141868">
    <property type="entry name" value="EAL domain-like"/>
    <property type="match status" value="1"/>
</dbReference>
<dbReference type="Gene3D" id="3.20.20.450">
    <property type="entry name" value="EAL domain"/>
    <property type="match status" value="1"/>
</dbReference>
<accession>E1SLH0</accession>
<dbReference type="RefSeq" id="WP_013346827.1">
    <property type="nucleotide sequence ID" value="NC_014541.1"/>
</dbReference>
<protein>
    <submittedName>
        <fullName evidence="3">Diguanylate cyclase/phosphodiesterase with GAF sensor</fullName>
    </submittedName>
</protein>
<dbReference type="SMART" id="SM00065">
    <property type="entry name" value="GAF"/>
    <property type="match status" value="2"/>
</dbReference>
<dbReference type="Pfam" id="PF00563">
    <property type="entry name" value="EAL"/>
    <property type="match status" value="1"/>
</dbReference>
<dbReference type="SMART" id="SM00052">
    <property type="entry name" value="EAL"/>
    <property type="match status" value="1"/>
</dbReference>
<dbReference type="eggNOG" id="COG5001">
    <property type="taxonomic scope" value="Bacteria"/>
</dbReference>
<gene>
    <name evidence="3" type="ordered locus">Fbal_3322</name>
</gene>
<dbReference type="InterPro" id="IPR035919">
    <property type="entry name" value="EAL_sf"/>
</dbReference>
<dbReference type="AlphaFoldDB" id="E1SLH0"/>
<reference evidence="3 4" key="1">
    <citation type="journal article" date="2010" name="Stand. Genomic Sci.">
        <title>Complete genome sequence of Ferrimonas balearica type strain (PAT).</title>
        <authorList>
            <person name="Nolan M."/>
            <person name="Sikorski J."/>
            <person name="Davenport K."/>
            <person name="Lucas S."/>
            <person name="Glavina Del Rio T."/>
            <person name="Tice H."/>
            <person name="Cheng J."/>
            <person name="Goodwin L."/>
            <person name="Pitluck S."/>
            <person name="Liolios K."/>
            <person name="Ivanova N."/>
            <person name="Mavromatis K."/>
            <person name="Ovchinnikova G."/>
            <person name="Pati A."/>
            <person name="Chen A."/>
            <person name="Palaniappan K."/>
            <person name="Land M."/>
            <person name="Hauser L."/>
            <person name="Chang Y."/>
            <person name="Jeffries C."/>
            <person name="Tapia R."/>
            <person name="Brettin T."/>
            <person name="Detter J."/>
            <person name="Han C."/>
            <person name="Yasawong M."/>
            <person name="Rohde M."/>
            <person name="Tindall B."/>
            <person name="Goker M."/>
            <person name="Woyke T."/>
            <person name="Bristow J."/>
            <person name="Eisen J."/>
            <person name="Markowitz V."/>
            <person name="Hugenholtz P."/>
            <person name="Kyrpides N."/>
            <person name="Klenk H."/>
            <person name="Lapidus A."/>
        </authorList>
    </citation>
    <scope>NUCLEOTIDE SEQUENCE [LARGE SCALE GENOMIC DNA]</scope>
    <source>
        <strain evidence="4">DSM 9799 / CCM 4581 / KCTC 23876 / PAT</strain>
    </source>
</reference>
<dbReference type="Pfam" id="PF13185">
    <property type="entry name" value="GAF_2"/>
    <property type="match status" value="2"/>
</dbReference>
<dbReference type="InterPro" id="IPR029787">
    <property type="entry name" value="Nucleotide_cyclase"/>
</dbReference>
<keyword evidence="4" id="KW-1185">Reference proteome</keyword>
<evidence type="ECO:0000259" key="1">
    <source>
        <dbReference type="PROSITE" id="PS50883"/>
    </source>
</evidence>
<proteinExistence type="predicted"/>
<name>E1SLH0_FERBD</name>
<dbReference type="InterPro" id="IPR043128">
    <property type="entry name" value="Rev_trsase/Diguanyl_cyclase"/>
</dbReference>
<dbReference type="EMBL" id="CP002209">
    <property type="protein sequence ID" value="ADN77521.1"/>
    <property type="molecule type" value="Genomic_DNA"/>
</dbReference>
<dbReference type="InterPro" id="IPR003018">
    <property type="entry name" value="GAF"/>
</dbReference>
<dbReference type="eggNOG" id="COG2203">
    <property type="taxonomic scope" value="Bacteria"/>
</dbReference>
<feature type="domain" description="EAL" evidence="1">
    <location>
        <begin position="538"/>
        <end position="794"/>
    </location>
</feature>
<evidence type="ECO:0000259" key="2">
    <source>
        <dbReference type="PROSITE" id="PS50887"/>
    </source>
</evidence>
<feature type="domain" description="GGDEF" evidence="2">
    <location>
        <begin position="396"/>
        <end position="529"/>
    </location>
</feature>
<dbReference type="CDD" id="cd01949">
    <property type="entry name" value="GGDEF"/>
    <property type="match status" value="1"/>
</dbReference>
<dbReference type="InterPro" id="IPR052155">
    <property type="entry name" value="Biofilm_reg_signaling"/>
</dbReference>
<dbReference type="STRING" id="550540.Fbal_3322"/>
<dbReference type="NCBIfam" id="TIGR00254">
    <property type="entry name" value="GGDEF"/>
    <property type="match status" value="1"/>
</dbReference>
<organism evidence="3 4">
    <name type="scientific">Ferrimonas balearica (strain DSM 9799 / CCM 4581 / KCTC 23876 / PAT)</name>
    <dbReference type="NCBI Taxonomy" id="550540"/>
    <lineage>
        <taxon>Bacteria</taxon>
        <taxon>Pseudomonadati</taxon>
        <taxon>Pseudomonadota</taxon>
        <taxon>Gammaproteobacteria</taxon>
        <taxon>Alteromonadales</taxon>
        <taxon>Ferrimonadaceae</taxon>
        <taxon>Ferrimonas</taxon>
    </lineage>
</organism>
<dbReference type="Gene3D" id="3.30.450.40">
    <property type="match status" value="2"/>
</dbReference>
<dbReference type="InterPro" id="IPR029016">
    <property type="entry name" value="GAF-like_dom_sf"/>
</dbReference>
<sequence length="797" mass="89734">MLFQIAQLAAQASAPHAYCQAIIDLLATRMPGKNGFVALADEDGPRLLWAQDRRVSAPPESLRHGLTDLLLKRGRSMFLHQVEISSMLSRGQIRLIGALPDSWMGVVLKHEDKVIGALVVQSYEKERYCAADLNLLDQLAPYIAQGLTQQLRQRPCLGQGPERSDRILSVLYRITELSQSNAPLLELYGGFHQLIGELLMADNFYVALLDDSGKQLHFPYSCDDHSPVPEARPLGRGATEYLLKLNAPVLLNYQQMLTLADEGEIELLGRTSQCWLGAPLSHDGVALGALVLQDYNNPIAYGEEELKLIGYLAHHIAGVIRWRRAAERLTNNQQALEQAVLHRTQALEHEINERRRIESQLRHDALHDELTTLPNRSMIMQRLHQVLSIKARDPNFHYALLFLDLNRFKVINDSLGHLTGDRLLAQVAHRLSGCVRGSDTVARLGGDEFAILLEHLSCDNDALQSAERIQAVLAKPFYIDGEEIYSGTSIGIAFGLSQYQSPVELLRDADVAMYRAKQAHRAAPVVFDNSMREAAQHRMKLENELQRALELNQFEVHYQPVWNLASEQLVGFEALVRWRHPERGLLLPGEFIELMEETHQILPLDRWVLNQACQQFAQWQRKYPRLARVGVSVNLSSEWFNRADSLDVVMQSLKQSGLSARSLLIEITERSLLHQPDQAASVLRQLRRLGIKLMMDDFGTGYSSLSYLHRLPLDVVKVDRSFISRLHEDQRAEAVISAILNLASALGMKVNAEGIDNPKQVAMLKQMGCQYGQGYQLGRPLPAERVSDFLAGKSHTR</sequence>